<feature type="transmembrane region" description="Helical" evidence="10">
    <location>
        <begin position="394"/>
        <end position="416"/>
    </location>
</feature>
<dbReference type="STRING" id="591205.SAMN05421538_102530"/>
<keyword evidence="7" id="KW-0406">Ion transport</keyword>
<evidence type="ECO:0000256" key="5">
    <source>
        <dbReference type="ARBA" id="ARBA00022692"/>
    </source>
</evidence>
<keyword evidence="6 10" id="KW-1133">Transmembrane helix</keyword>
<evidence type="ECO:0000256" key="2">
    <source>
        <dbReference type="ARBA" id="ARBA00022448"/>
    </source>
</evidence>
<dbReference type="RefSeq" id="WP_090521803.1">
    <property type="nucleotide sequence ID" value="NZ_FNAH01000002.1"/>
</dbReference>
<dbReference type="PIRSF" id="PIRSF006603">
    <property type="entry name" value="DinF"/>
    <property type="match status" value="1"/>
</dbReference>
<evidence type="ECO:0000313" key="11">
    <source>
        <dbReference type="EMBL" id="SDD82903.1"/>
    </source>
</evidence>
<evidence type="ECO:0000256" key="10">
    <source>
        <dbReference type="SAM" id="Phobius"/>
    </source>
</evidence>
<dbReference type="PANTHER" id="PTHR43298:SF2">
    <property type="entry name" value="FMN_FAD EXPORTER YEEO-RELATED"/>
    <property type="match status" value="1"/>
</dbReference>
<feature type="transmembrane region" description="Helical" evidence="10">
    <location>
        <begin position="47"/>
        <end position="73"/>
    </location>
</feature>
<proteinExistence type="predicted"/>
<keyword evidence="2" id="KW-0813">Transport</keyword>
<evidence type="ECO:0000313" key="12">
    <source>
        <dbReference type="Proteomes" id="UP000199344"/>
    </source>
</evidence>
<dbReference type="EMBL" id="FNAH01000002">
    <property type="protein sequence ID" value="SDD82903.1"/>
    <property type="molecule type" value="Genomic_DNA"/>
</dbReference>
<protein>
    <recommendedName>
        <fullName evidence="9">Multidrug-efflux transporter</fullName>
    </recommendedName>
</protein>
<dbReference type="CDD" id="cd13131">
    <property type="entry name" value="MATE_NorM_like"/>
    <property type="match status" value="1"/>
</dbReference>
<feature type="transmembrane region" description="Helical" evidence="10">
    <location>
        <begin position="272"/>
        <end position="291"/>
    </location>
</feature>
<feature type="transmembrane region" description="Helical" evidence="10">
    <location>
        <begin position="160"/>
        <end position="182"/>
    </location>
</feature>
<keyword evidence="5 10" id="KW-0812">Transmembrane</keyword>
<dbReference type="GO" id="GO:0006811">
    <property type="term" value="P:monoatomic ion transport"/>
    <property type="evidence" value="ECO:0007669"/>
    <property type="project" value="UniProtKB-KW"/>
</dbReference>
<feature type="transmembrane region" description="Helical" evidence="10">
    <location>
        <begin position="131"/>
        <end position="153"/>
    </location>
</feature>
<keyword evidence="3" id="KW-0050">Antiport</keyword>
<dbReference type="InterPro" id="IPR002528">
    <property type="entry name" value="MATE_fam"/>
</dbReference>
<keyword evidence="8 10" id="KW-0472">Membrane</keyword>
<keyword evidence="4" id="KW-1003">Cell membrane</keyword>
<dbReference type="InterPro" id="IPR048279">
    <property type="entry name" value="MdtK-like"/>
</dbReference>
<evidence type="ECO:0000256" key="8">
    <source>
        <dbReference type="ARBA" id="ARBA00023136"/>
    </source>
</evidence>
<dbReference type="GO" id="GO:0042910">
    <property type="term" value="F:xenobiotic transmembrane transporter activity"/>
    <property type="evidence" value="ECO:0007669"/>
    <property type="project" value="InterPro"/>
</dbReference>
<comment type="subcellular location">
    <subcellularLocation>
        <location evidence="1">Cell inner membrane</location>
        <topology evidence="1">Multi-pass membrane protein</topology>
    </subcellularLocation>
</comment>
<feature type="transmembrane region" description="Helical" evidence="10">
    <location>
        <begin position="93"/>
        <end position="111"/>
    </location>
</feature>
<evidence type="ECO:0000256" key="6">
    <source>
        <dbReference type="ARBA" id="ARBA00022989"/>
    </source>
</evidence>
<dbReference type="PANTHER" id="PTHR43298">
    <property type="entry name" value="MULTIDRUG RESISTANCE PROTEIN NORM-RELATED"/>
    <property type="match status" value="1"/>
</dbReference>
<dbReference type="AlphaFoldDB" id="A0A1G6XYZ9"/>
<accession>A0A1G6XYZ9</accession>
<evidence type="ECO:0000256" key="7">
    <source>
        <dbReference type="ARBA" id="ARBA00023065"/>
    </source>
</evidence>
<feature type="transmembrane region" description="Helical" evidence="10">
    <location>
        <begin position="312"/>
        <end position="335"/>
    </location>
</feature>
<feature type="transmembrane region" description="Helical" evidence="10">
    <location>
        <begin position="194"/>
        <end position="215"/>
    </location>
</feature>
<evidence type="ECO:0000256" key="9">
    <source>
        <dbReference type="ARBA" id="ARBA00031636"/>
    </source>
</evidence>
<keyword evidence="12" id="KW-1185">Reference proteome</keyword>
<reference evidence="11 12" key="1">
    <citation type="submission" date="2016-10" db="EMBL/GenBank/DDBJ databases">
        <authorList>
            <person name="de Groot N.N."/>
        </authorList>
    </citation>
    <scope>NUCLEOTIDE SEQUENCE [LARGE SCALE GENOMIC DNA]</scope>
    <source>
        <strain evidence="11 12">DSM 22220</strain>
    </source>
</reference>
<dbReference type="InterPro" id="IPR050222">
    <property type="entry name" value="MATE_MdtK"/>
</dbReference>
<dbReference type="OrthoDB" id="9780160at2"/>
<dbReference type="NCBIfam" id="TIGR00797">
    <property type="entry name" value="matE"/>
    <property type="match status" value="1"/>
</dbReference>
<sequence>MDFARYRPHLAATLSLGLPLVGGHLARMGINITDTVMIGQYGVVELAALVLATSVLFILIMLGSGFGIGVMGLLATANARDDTTEVRRATRMALWWSAIHAVLIMPLLWYSGPILLALGQGDEISALAQQYLRIAGWGAGAVLWSMVLNSYLAAMERTQVVLWLTVAGIPLNVLMNWIFIFGNLGAPELGVRGAAIASIITQYTALGAILAYALWLPEARPIRLMQRFWRPDGPAFRAIFVLGLPVGLTLVAEVGMFVGTNLMMGWFGARELAAHGIALQLASIAFMFHLGMSNAGTIRAGRARGLGDPQMLRDAGATVIWLSVGFALLTGVIFVFLPEPMIALYLKPGDPDAPAIMQIAVSLMFWAALFQLVDALQVQGLGLLRGVQDTRVPMWLAAISYWLIGLPAAWLFAFPLGFGPKGLWIGLMAGLATASVLMLRRFYGGLARGDWTREPPAR</sequence>
<name>A0A1G6XYZ9_9RHOB</name>
<feature type="transmembrane region" description="Helical" evidence="10">
    <location>
        <begin position="355"/>
        <end position="373"/>
    </location>
</feature>
<evidence type="ECO:0000256" key="4">
    <source>
        <dbReference type="ARBA" id="ARBA00022475"/>
    </source>
</evidence>
<dbReference type="GO" id="GO:0005886">
    <property type="term" value="C:plasma membrane"/>
    <property type="evidence" value="ECO:0007669"/>
    <property type="project" value="UniProtKB-SubCell"/>
</dbReference>
<gene>
    <name evidence="11" type="ORF">SAMN05421538_102530</name>
</gene>
<dbReference type="Pfam" id="PF01554">
    <property type="entry name" value="MatE"/>
    <property type="match status" value="2"/>
</dbReference>
<dbReference type="Proteomes" id="UP000199344">
    <property type="component" value="Unassembled WGS sequence"/>
</dbReference>
<feature type="transmembrane region" description="Helical" evidence="10">
    <location>
        <begin position="236"/>
        <end position="260"/>
    </location>
</feature>
<feature type="transmembrane region" description="Helical" evidence="10">
    <location>
        <begin position="422"/>
        <end position="439"/>
    </location>
</feature>
<evidence type="ECO:0000256" key="1">
    <source>
        <dbReference type="ARBA" id="ARBA00004429"/>
    </source>
</evidence>
<dbReference type="GO" id="GO:0015297">
    <property type="term" value="F:antiporter activity"/>
    <property type="evidence" value="ECO:0007669"/>
    <property type="project" value="UniProtKB-KW"/>
</dbReference>
<evidence type="ECO:0000256" key="3">
    <source>
        <dbReference type="ARBA" id="ARBA00022449"/>
    </source>
</evidence>
<organism evidence="11 12">
    <name type="scientific">Paracoccus isoporae</name>
    <dbReference type="NCBI Taxonomy" id="591205"/>
    <lineage>
        <taxon>Bacteria</taxon>
        <taxon>Pseudomonadati</taxon>
        <taxon>Pseudomonadota</taxon>
        <taxon>Alphaproteobacteria</taxon>
        <taxon>Rhodobacterales</taxon>
        <taxon>Paracoccaceae</taxon>
        <taxon>Paracoccus</taxon>
    </lineage>
</organism>